<name>A0ABY5QDF5_9BURK</name>
<evidence type="ECO:0000313" key="1">
    <source>
        <dbReference type="EMBL" id="UVA77935.1"/>
    </source>
</evidence>
<evidence type="ECO:0008006" key="3">
    <source>
        <dbReference type="Google" id="ProtNLM"/>
    </source>
</evidence>
<reference evidence="1" key="1">
    <citation type="submission" date="2022-08" db="EMBL/GenBank/DDBJ databases">
        <title>Multi-unit outbreak of Pandoraea commovens among non-cystic fibrosis intensive care patients from 2019 to 2021 in Berlin, Germany.</title>
        <authorList>
            <person name="Menzel P."/>
        </authorList>
    </citation>
    <scope>NUCLEOTIDE SEQUENCE</scope>
    <source>
        <strain evidence="1">LB-19-202-79</strain>
    </source>
</reference>
<dbReference type="Proteomes" id="UP001058980">
    <property type="component" value="Chromosome"/>
</dbReference>
<keyword evidence="2" id="KW-1185">Reference proteome</keyword>
<dbReference type="Gene3D" id="1.10.30.50">
    <property type="match status" value="1"/>
</dbReference>
<dbReference type="RefSeq" id="WP_257958186.1">
    <property type="nucleotide sequence ID" value="NZ_CP102780.1"/>
</dbReference>
<protein>
    <recommendedName>
        <fullName evidence="3">HNH endonuclease</fullName>
    </recommendedName>
</protein>
<accession>A0ABY5QDF5</accession>
<dbReference type="EMBL" id="CP102780">
    <property type="protein sequence ID" value="UVA77935.1"/>
    <property type="molecule type" value="Genomic_DNA"/>
</dbReference>
<gene>
    <name evidence="1" type="ORF">NTU39_17815</name>
</gene>
<evidence type="ECO:0000313" key="2">
    <source>
        <dbReference type="Proteomes" id="UP001058980"/>
    </source>
</evidence>
<organism evidence="1 2">
    <name type="scientific">Pandoraea commovens</name>
    <dbReference type="NCBI Taxonomy" id="2508289"/>
    <lineage>
        <taxon>Bacteria</taxon>
        <taxon>Pseudomonadati</taxon>
        <taxon>Pseudomonadota</taxon>
        <taxon>Betaproteobacteria</taxon>
        <taxon>Burkholderiales</taxon>
        <taxon>Burkholderiaceae</taxon>
        <taxon>Pandoraea</taxon>
    </lineage>
</organism>
<sequence length="286" mass="32456">MHAIPKPIYEPNFAFNMCVDGTADADLQLRLRAIAPDMINAGQHYDQLATEGRLHQMNRAAQRDADLALGRVTKSELRNLYEAQMVPRHKAAREIYDDIRAAAPDGKCPTCGFGHVHTVDHFLPKSVFPWFSVLPENLVPACRDCNTGKMAAAANDAQSFHPYYDGATLMHDEWIVAQIVRTKPIRADYSIRVPQHWNELQALRAATHFRDYKIGLRFAVEAGSELSSLVHYFSDPPMTPNEIRDVLSRKLRAERQRRCNSWKIALFQALHDCDWFCALDFDGAHA</sequence>
<proteinExistence type="predicted"/>